<reference evidence="4 5" key="1">
    <citation type="submission" date="2024-09" db="EMBL/GenBank/DDBJ databases">
        <authorList>
            <person name="Sun Q."/>
            <person name="Mori K."/>
        </authorList>
    </citation>
    <scope>NUCLEOTIDE SEQUENCE [LARGE SCALE GENOMIC DNA]</scope>
    <source>
        <strain evidence="4 5">NCAIM B.02336</strain>
    </source>
</reference>
<protein>
    <submittedName>
        <fullName evidence="4">Class I SAM-dependent methyltransferase</fullName>
        <ecNumber evidence="4">2.1.1.-</ecNumber>
    </submittedName>
</protein>
<dbReference type="GO" id="GO:0008168">
    <property type="term" value="F:methyltransferase activity"/>
    <property type="evidence" value="ECO:0007669"/>
    <property type="project" value="UniProtKB-KW"/>
</dbReference>
<dbReference type="RefSeq" id="WP_377484025.1">
    <property type="nucleotide sequence ID" value="NZ_JBHLTN010000029.1"/>
</dbReference>
<dbReference type="GO" id="GO:0032259">
    <property type="term" value="P:methylation"/>
    <property type="evidence" value="ECO:0007669"/>
    <property type="project" value="UniProtKB-KW"/>
</dbReference>
<dbReference type="Gene3D" id="3.40.50.150">
    <property type="entry name" value="Vaccinia Virus protein VP39"/>
    <property type="match status" value="1"/>
</dbReference>
<dbReference type="PANTHER" id="PTHR13090">
    <property type="entry name" value="ARGININE-HYDROXYLASE NDUFAF5, MITOCHONDRIAL"/>
    <property type="match status" value="1"/>
</dbReference>
<name>A0ABV6PV84_9BURK</name>
<dbReference type="SUPFAM" id="SSF53335">
    <property type="entry name" value="S-adenosyl-L-methionine-dependent methyltransferases"/>
    <property type="match status" value="1"/>
</dbReference>
<gene>
    <name evidence="4" type="ORF">ACFFGG_14550</name>
</gene>
<keyword evidence="5" id="KW-1185">Reference proteome</keyword>
<evidence type="ECO:0000313" key="4">
    <source>
        <dbReference type="EMBL" id="MFC0593770.1"/>
    </source>
</evidence>
<dbReference type="InterPro" id="IPR029063">
    <property type="entry name" value="SAM-dependent_MTases_sf"/>
</dbReference>
<organism evidence="4 5">
    <name type="scientific">Ottowia pentelensis</name>
    <dbReference type="NCBI Taxonomy" id="511108"/>
    <lineage>
        <taxon>Bacteria</taxon>
        <taxon>Pseudomonadati</taxon>
        <taxon>Pseudomonadota</taxon>
        <taxon>Betaproteobacteria</taxon>
        <taxon>Burkholderiales</taxon>
        <taxon>Comamonadaceae</taxon>
        <taxon>Ottowia</taxon>
    </lineage>
</organism>
<accession>A0ABV6PV84</accession>
<dbReference type="Proteomes" id="UP001589834">
    <property type="component" value="Unassembled WGS sequence"/>
</dbReference>
<evidence type="ECO:0000256" key="3">
    <source>
        <dbReference type="SAM" id="MobiDB-lite"/>
    </source>
</evidence>
<dbReference type="PANTHER" id="PTHR13090:SF1">
    <property type="entry name" value="ARGININE-HYDROXYLASE NDUFAF5, MITOCHONDRIAL"/>
    <property type="match status" value="1"/>
</dbReference>
<feature type="region of interest" description="Disordered" evidence="3">
    <location>
        <begin position="279"/>
        <end position="307"/>
    </location>
</feature>
<evidence type="ECO:0000256" key="1">
    <source>
        <dbReference type="ARBA" id="ARBA00022603"/>
    </source>
</evidence>
<comment type="caution">
    <text evidence="4">The sequence shown here is derived from an EMBL/GenBank/DDBJ whole genome shotgun (WGS) entry which is preliminary data.</text>
</comment>
<keyword evidence="2 4" id="KW-0808">Transferase</keyword>
<keyword evidence="1 4" id="KW-0489">Methyltransferase</keyword>
<evidence type="ECO:0000256" key="2">
    <source>
        <dbReference type="ARBA" id="ARBA00022679"/>
    </source>
</evidence>
<dbReference type="EC" id="2.1.1.-" evidence="4"/>
<dbReference type="EMBL" id="JBHLTN010000029">
    <property type="protein sequence ID" value="MFC0593770.1"/>
    <property type="molecule type" value="Genomic_DNA"/>
</dbReference>
<proteinExistence type="predicted"/>
<dbReference type="InterPro" id="IPR050602">
    <property type="entry name" value="Malonyl-ACP_OMT"/>
</dbReference>
<sequence>MPSERPPTIDPVAARRWAALPHPDSPWLHQEVARRMAERLPWIRLPVTQWVHWEPVGGGQQARALVMAHYPDSGCFEVAAQVQKAPNASESIAKHWWQRLLPGRRGAPDVQVVSTPPEGAAQLLWANMLAHHHADPQALMADWRRALAPDGFLMFSCFGPDTLRELRALYAELGWPPPLQDFTDMHDWGDQLAMAGFADPVMDMEHITLSFDTPARLLAELRELGRNLHPGRFGGLRTTAWRRRLEAVLDQGLRPSAGAPLELTFEIIYGHALRPSAQRAAPREGLTVHRTRASLRAGESSKPAPKP</sequence>
<evidence type="ECO:0000313" key="5">
    <source>
        <dbReference type="Proteomes" id="UP001589834"/>
    </source>
</evidence>